<keyword evidence="5" id="KW-0677">Repeat</keyword>
<comment type="similarity">
    <text evidence="2">Belongs to the ATP-dependent AMP-binding enzyme family.</text>
</comment>
<evidence type="ECO:0000256" key="2">
    <source>
        <dbReference type="ARBA" id="ARBA00006432"/>
    </source>
</evidence>
<evidence type="ECO:0000256" key="1">
    <source>
        <dbReference type="ARBA" id="ARBA00001957"/>
    </source>
</evidence>
<evidence type="ECO:0000256" key="4">
    <source>
        <dbReference type="ARBA" id="ARBA00022553"/>
    </source>
</evidence>
<dbReference type="Proteomes" id="UP000254150">
    <property type="component" value="Unassembled WGS sequence"/>
</dbReference>
<dbReference type="Pfam" id="PF13193">
    <property type="entry name" value="AMP-binding_C"/>
    <property type="match status" value="3"/>
</dbReference>
<protein>
    <submittedName>
        <fullName evidence="9">Amino acid adenylation protein</fullName>
    </submittedName>
</protein>
<dbReference type="SUPFAM" id="SSF56801">
    <property type="entry name" value="Acetyl-CoA synthetase-like"/>
    <property type="match status" value="3"/>
</dbReference>
<dbReference type="InterPro" id="IPR036736">
    <property type="entry name" value="ACP-like_sf"/>
</dbReference>
<reference evidence="9 10" key="1">
    <citation type="submission" date="2018-06" db="EMBL/GenBank/DDBJ databases">
        <authorList>
            <consortium name="Pathogen Informatics"/>
            <person name="Doyle S."/>
        </authorList>
    </citation>
    <scope>NUCLEOTIDE SEQUENCE [LARGE SCALE GENOMIC DNA]</scope>
    <source>
        <strain evidence="9 10">NCTC7807</strain>
    </source>
</reference>
<feature type="region of interest" description="Disordered" evidence="7">
    <location>
        <begin position="26"/>
        <end position="48"/>
    </location>
</feature>
<sequence length="4167" mass="447431">MTVPDQQNDRVAALPAHLQEQLRRRLAGGGTQSENRIPTLPRDGTPLPVSTAQRRLWMLGELGQGGAEYNSAAALRLTGPLDTSALGAALTDLTTRHEVLRTTFAADGAEPVQRVAEPGPLPLRVIDLPDGDGPVRARLDALLLSEVQIPFDLREAPPFRPFLIRESAEVHVLVVCAHHIITDGWSMGVLLDDLAELYRSRLTGGPSGLPEPRLQYADVAAWQRARRDSPAQAAHLAYWERTLAGLEPLELPTDRPRPQLRTGAGATCSLDLPGEVTRGLRRLAREHGCTLYTVLVAAYQVLLARYTGSSDIAVGTVASGRDQPELERMAGFFVNTVVLRSAVDERQPFTRFLDEVKDTVLDAFDHQDLPFDEVVTALRPERDLGRTPLVQTLLVLQRGAGPAPAMPGLDVEQYTVPRGAANFDLTVEFEDRGETELRCTLEYATDLFDPATARRTAAHLASVLGAVATAPGTRVARLPLLDAEGERRVLALGEAVHAPAPPAADTLPALFARQAARTPGAGALTDGPATLTYRELDERSDRLARLLVERGVGPESRVAVALPRGADLVTALLAVVKAGGCYVPLDPEYPADRVRHILSDSAPDALLTCAEVAPTLPTGELPVLELDAPATREAAARLPAGALTDAERRAPLGDGHPAYVIYTSGSTGLPKGVVVPHRNVVRLFSGTAQDFAFGADDVWTLFHSYAFDFSVWELWGPLLHGGRLVVVDHATSRSPQDFLRLLERERVTVLNQTPSAFYQLIEADEASASAGEEGADLSALRRVVFGGEALDLGRLAPWYARHPDGPVLVNMYGITETTVHVTRIPLDAGSAGRFGGRSVIGRPIPDLSARVLDNGLRPVPQGITGELYVAGPGLARGYLGKAALTAGRFVADPYGPPGTRMYRTGDLVRLRPDGSMEYAGRSDQQVKIRGFRIELGEIESALHSHPGVASAAVAVHRDQAGHRRLVGYAVPAPGDAPDPRALREHAAASLPDYMVPAAVVLLDALPLTANGKLDRKALPAPEYPAAESGGTAPRTPTEETLAAIWCELLGVDRVGVEDNFFDLGGDSILSIQTATRARAAGLRLTSRDVFLRQTVEQLAAAADASADAGREPEAAVATGPAPLTPIQRWFHETYRTAPDRVTMSVYLRLDPDADVAAVRGAVQALAERHPALRSRFTVRDGERVQEPVPEATGELLTHLDLTPVPAGERQAARERAAERVRGGFRLETGPLFGAVLFDEGPGVGRQLLLSAHHMVVDGVSWRLLLAELDRAYRLLAEGRPADLGAPPVSFGQWALALRDHVASGGLDHEAAYWAQVFEGGGEKVPVDRDGANTAGSLRTAHAELDARLTESLLQRVPAVYRTRVNDLLLSAVSTVLGRWSGHERVVLAVEGHGREAAVPACDPAGTVGWFTAMHPVALRPDTGDGWRSVIRSVKEQLRAVPQNGFGYGALRELSAPGTPGSVLAADPLPQVSFNYHGRFESGAASDGLLRGRLEGLADRLADGEVRPHLLDVVGVVEDGRLAFTWFYSDQVHAPATVERLAAEVVAALGELVAHCLAPDAGGRTPSDFPLARLTQAEVDRLAGDGRHVEDIARLTPMQQGMLFHRLMDPDSDAYVNQMALPVRGVDDPETFADAWRRTVEATWALRTSVVWEGLDEPVQVVHRQVDLPVESHDWRALTAEERERRVRELLARDQARGIDLTAAPLTRISLVRTADDEVLLVWSSSHLVLDGWSAAALFSAAGAAYAALRRGEEPPRPTARPFRDHLEWLAGQDPDAADAYWRERLAGYDTPTPLPYDRRPAQAHRASSAVPLSFTLPPELTARLTAAARRHRVTMNTVVQGVWALLLSHHGATRDVVFGATVSGRPAELAGVESMIGLFINTVPVRARVEAGRSLGEWLRGLQAEQLESRPYEHTALSRIQSLSEVPSGTPLFESLVVFENYPLQDGGATEHGLRIGEVDAVDTNSYPLALTAHQDDRLHCEIAYDPELFDAATAEALARRLEVLLTETAADSDRPLSALPWLPEGEREELLSRASGPVHRRPADRPVHLLFTEQARRTPDAPAVRSGDTVLTHRELDERTDALARRLAARGAGPGTLVALMCGRGVEMAVGVLGILKSGAAYVPLDPGHPAKRLSQIVADTRPAVVVTRTGYLDVWAGAAEGLETATAVLDLDGTADDEPPAAEPAPADARDLAYVIHTSGSTGRPKGVMIEHRQLGYILDAWERRYHLSEKRLDFVSVTSLSVDLFFADLLRSVPFGGSLTICPQDVVTDPPRLLELIESVGGTGLELVPGLADALVAEAAVRGRRLPPLKLLSVGSEGWRTQDCLRLLDHVGPKTEVVNAYGSTEVTIDATVLTPSPAALEGAAFVPVGSPLANTRVHVLDDTLSPVPAGVEGELYIGGEGVGRGYWGRASLTAGRFVADPFTHGARLYRTGDRARTRPDGSLEFLGRADDQVKVRGFRVELGEMEGALAALPGVRQAAVSLRQEAGRTLLTGHVVLAAEAAGTTGGDLRRALLARVPDYLVPARFALTDALPLTPSGKVDRRALAATAAAGATGEERVAPRTPVEKLIASVWAQTLEVEEVGVDDDFFELGGDSILSIRITSRLRAALDRDLSPRALFDHPTVALLAAALTRTDGGPATGPIPRTEGDEGLPLSFAQQRLWFLDTYEPGSTDYVSPTGLRMRGPLDPEALRHALSGLVARHASLRTVFGEVRGQAVQRIRPPAEVALPLTDLSALPGTAREEALERLLAEQTGTPFDLREGPLLRAALVRLGEEDHILSLCVHHIVTDGWSSAVIARDLEALYAARRRGGEPELPPLPLRYADFARWQRDRLTGPVADEQIGYWRNQLAGLEPLELPTDRPRPPVQTKNGATLGFRVPEETTDRITELAADRGATLFMVLVAACQLLLARHSGQRDIAVGTVSSGRERAELEELVGFFVNTLVVRSDIDERDSFHDLLARVRNTVVEGLAHQDAPFERLVDELVPDRDPSRSPLFQAMVVLQNTPQRRAELDGLRIEEFALPSRSTAFDLTVQFEEVDGALVGGIQYNTDLFDATTIQRMAGRLRTLLDSLTAAPDRPLHTAALLPADEHAALRRAGTGAPVAPPEDPTATARFAEQVRRAPDAPAVVDGELTLTYAELDARANRLAHHLRERGVGPDVLVGVCLPRGADAVVAALAAVKAGGAYVPLDPAYPAERLAAMAEETRTPVLLTLDRLRERLTAAPAATVLLDRDQERIAGLPATAPDGPAGPDHLAYVVYTSGSTGRPKGIMIPHRSLCHTVADFAERFGIGPGDRLLQHLSLSFDGGVSDIFCTLMSGATLCFGRTESGQELAAEVRRLSATVLMTPPALLAALDPADVPTVRAVGAAGDACPAHLAAVWSADGRRFRNIYGPSETTLVATLHTGGYEGSSPSVPLGGPLAGVRLHVLDHWLRPVPPGCHGELYIAGPGLGRGYLRNPALTGERFVASPFGGPGERMYRTGDIVRLQADGTLDFTGRQDHQVKIRGFRVETGEVESALRAHPDVGEVTVVAATDPVTGHKRLAAYATPSGAPGSERPVPTALRTFLSTVLPSHMVPTAYAVLDELPLSPNGKVDRRALPDPAPVAGPGSGHVEPETPLQRLLAGIWTEVLGLERVGITDRFFDIGGDSILSIQVLARAREAGLRMTGKDLFLHQTIAELSRVVEAGDDGAAPAAARGPVSGDVALTPAQRWFFATRRQPDHFNQSTLLNLAGPVDREALGRTLLALVAHHDALRSRFTPDGAGARRQWVAEEPPADADELLAVHDLSRVAAGARREAVERRAVEAQRGFDIARGPLLKAVLFTTGDGPDQLFLTVHHLVVDTVSWRVLLDDLERGYHRALAGEEIVPSARTTSFQEWAALLQEHAAEGAADDELPHWADVLGAVEPLPVDGPGPNSAATAATVEIRLGREESTQLLRTAPARFRTRAADVLLGALALALGRWTGRRRVVLEVESHGREEIFDGVDLSRTVGWFTSVHPVALSVPPDTPARDGAGPDWARLMKSVRRDLRAVPRDGLGYGVLRHLAPEDSPASGLRTLPEPEVVFNYLGQYESAAPAKSASGSGRLIAVEHGALGEDAGSEEIATHLLEVVGSAVDGRLGFTWYYSTAVFHPGTMAKVAQLFEELLGDLARHCAALPGAARRESE</sequence>
<dbReference type="SMART" id="SM00823">
    <property type="entry name" value="PKS_PP"/>
    <property type="match status" value="3"/>
</dbReference>
<dbReference type="PROSITE" id="PS50075">
    <property type="entry name" value="CARRIER"/>
    <property type="match status" value="3"/>
</dbReference>
<dbReference type="NCBIfam" id="NF003417">
    <property type="entry name" value="PRK04813.1"/>
    <property type="match status" value="3"/>
</dbReference>
<keyword evidence="6" id="KW-0045">Antibiotic biosynthesis</keyword>
<keyword evidence="4" id="KW-0597">Phosphoprotein</keyword>
<dbReference type="InterPro" id="IPR009081">
    <property type="entry name" value="PP-bd_ACP"/>
</dbReference>
<dbReference type="Gene3D" id="3.40.50.980">
    <property type="match status" value="2"/>
</dbReference>
<evidence type="ECO:0000259" key="8">
    <source>
        <dbReference type="PROSITE" id="PS50075"/>
    </source>
</evidence>
<dbReference type="PROSITE" id="PS00455">
    <property type="entry name" value="AMP_BINDING"/>
    <property type="match status" value="3"/>
</dbReference>
<dbReference type="SUPFAM" id="SSF52777">
    <property type="entry name" value="CoA-dependent acyltransferases"/>
    <property type="match status" value="10"/>
</dbReference>
<dbReference type="FunFam" id="3.40.50.980:FF:000002">
    <property type="entry name" value="Enterobactin synthetase component F"/>
    <property type="match status" value="1"/>
</dbReference>
<dbReference type="InterPro" id="IPR010060">
    <property type="entry name" value="NRPS_synth"/>
</dbReference>
<dbReference type="GO" id="GO:0072330">
    <property type="term" value="P:monocarboxylic acid biosynthetic process"/>
    <property type="evidence" value="ECO:0007669"/>
    <property type="project" value="UniProtKB-ARBA"/>
</dbReference>
<dbReference type="CDD" id="cd19531">
    <property type="entry name" value="LCL_NRPS-like"/>
    <property type="match status" value="2"/>
</dbReference>
<dbReference type="FunFam" id="1.10.1200.10:FF:000005">
    <property type="entry name" value="Nonribosomal peptide synthetase 1"/>
    <property type="match status" value="2"/>
</dbReference>
<dbReference type="PANTHER" id="PTHR45527">
    <property type="entry name" value="NONRIBOSOMAL PEPTIDE SYNTHETASE"/>
    <property type="match status" value="1"/>
</dbReference>
<dbReference type="PANTHER" id="PTHR45527:SF14">
    <property type="entry name" value="PLIPASTATIN SYNTHASE SUBUNIT B"/>
    <property type="match status" value="1"/>
</dbReference>
<name>A0A380P130_STRGR</name>
<dbReference type="SUPFAM" id="SSF47336">
    <property type="entry name" value="ACP-like"/>
    <property type="match status" value="3"/>
</dbReference>
<dbReference type="CDD" id="cd19543">
    <property type="entry name" value="DCL_NRPS"/>
    <property type="match status" value="1"/>
</dbReference>
<dbReference type="CDD" id="cd05930">
    <property type="entry name" value="A_NRPS"/>
    <property type="match status" value="1"/>
</dbReference>
<gene>
    <name evidence="9" type="primary">lgrB_5</name>
    <name evidence="9" type="ORF">NCTC7807_03415</name>
</gene>
<dbReference type="Gene3D" id="3.30.300.30">
    <property type="match status" value="3"/>
</dbReference>
<dbReference type="InterPro" id="IPR042099">
    <property type="entry name" value="ANL_N_sf"/>
</dbReference>
<dbReference type="Gene3D" id="3.30.559.10">
    <property type="entry name" value="Chloramphenicol acetyltransferase-like domain"/>
    <property type="match status" value="5"/>
</dbReference>
<dbReference type="EMBL" id="UHID01000006">
    <property type="protein sequence ID" value="SUP57873.1"/>
    <property type="molecule type" value="Genomic_DNA"/>
</dbReference>
<feature type="domain" description="Carrier" evidence="8">
    <location>
        <begin position="3616"/>
        <end position="3690"/>
    </location>
</feature>
<dbReference type="FunFam" id="3.40.50.12780:FF:000012">
    <property type="entry name" value="Non-ribosomal peptide synthetase"/>
    <property type="match status" value="2"/>
</dbReference>
<dbReference type="InterPro" id="IPR010071">
    <property type="entry name" value="AA_adenyl_dom"/>
</dbReference>
<dbReference type="Gene3D" id="3.40.50.12780">
    <property type="entry name" value="N-terminal domain of ligase-like"/>
    <property type="match status" value="2"/>
</dbReference>
<dbReference type="FunFam" id="3.40.50.980:FF:000001">
    <property type="entry name" value="Non-ribosomal peptide synthetase"/>
    <property type="match status" value="3"/>
</dbReference>
<dbReference type="InterPro" id="IPR023213">
    <property type="entry name" value="CAT-like_dom_sf"/>
</dbReference>
<proteinExistence type="inferred from homology"/>
<evidence type="ECO:0000313" key="10">
    <source>
        <dbReference type="Proteomes" id="UP000254150"/>
    </source>
</evidence>
<dbReference type="InterPro" id="IPR001242">
    <property type="entry name" value="Condensation_dom"/>
</dbReference>
<organism evidence="9 10">
    <name type="scientific">Streptomyces griseus</name>
    <dbReference type="NCBI Taxonomy" id="1911"/>
    <lineage>
        <taxon>Bacteria</taxon>
        <taxon>Bacillati</taxon>
        <taxon>Actinomycetota</taxon>
        <taxon>Actinomycetes</taxon>
        <taxon>Kitasatosporales</taxon>
        <taxon>Streptomycetaceae</taxon>
        <taxon>Streptomyces</taxon>
    </lineage>
</organism>
<dbReference type="CDD" id="cd19534">
    <property type="entry name" value="E_NRPS"/>
    <property type="match status" value="2"/>
</dbReference>
<dbReference type="CDD" id="cd17643">
    <property type="entry name" value="A_NRPS_Cytc1-like"/>
    <property type="match status" value="1"/>
</dbReference>
<dbReference type="FunFam" id="3.30.300.30:FF:000015">
    <property type="entry name" value="Nonribosomal peptide synthase SidD"/>
    <property type="match status" value="1"/>
</dbReference>
<dbReference type="RefSeq" id="WP_115068895.1">
    <property type="nucleotide sequence ID" value="NZ_UHID01000006.1"/>
</dbReference>
<dbReference type="Gene3D" id="2.30.38.10">
    <property type="entry name" value="Luciferase, Domain 3"/>
    <property type="match status" value="1"/>
</dbReference>
<dbReference type="NCBIfam" id="TIGR01733">
    <property type="entry name" value="AA-adenyl-dom"/>
    <property type="match status" value="3"/>
</dbReference>
<dbReference type="Gene3D" id="3.30.559.30">
    <property type="entry name" value="Nonribosomal peptide synthetase, condensation domain"/>
    <property type="match status" value="5"/>
</dbReference>
<dbReference type="PROSITE" id="PS00012">
    <property type="entry name" value="PHOSPHOPANTETHEINE"/>
    <property type="match status" value="3"/>
</dbReference>
<feature type="domain" description="Carrier" evidence="8">
    <location>
        <begin position="2563"/>
        <end position="2638"/>
    </location>
</feature>
<dbReference type="GO" id="GO:0044550">
    <property type="term" value="P:secondary metabolite biosynthetic process"/>
    <property type="evidence" value="ECO:0007669"/>
    <property type="project" value="UniProtKB-ARBA"/>
</dbReference>
<dbReference type="InterPro" id="IPR006162">
    <property type="entry name" value="Ppantetheine_attach_site"/>
</dbReference>
<dbReference type="InterPro" id="IPR020845">
    <property type="entry name" value="AMP-binding_CS"/>
</dbReference>
<accession>A0A380P130</accession>
<dbReference type="Pfam" id="PF00668">
    <property type="entry name" value="Condensation"/>
    <property type="match status" value="5"/>
</dbReference>
<dbReference type="GO" id="GO:0008610">
    <property type="term" value="P:lipid biosynthetic process"/>
    <property type="evidence" value="ECO:0007669"/>
    <property type="project" value="UniProtKB-ARBA"/>
</dbReference>
<dbReference type="FunFam" id="1.10.1200.10:FF:000016">
    <property type="entry name" value="Non-ribosomal peptide synthase"/>
    <property type="match status" value="1"/>
</dbReference>
<dbReference type="GO" id="GO:0003824">
    <property type="term" value="F:catalytic activity"/>
    <property type="evidence" value="ECO:0007669"/>
    <property type="project" value="InterPro"/>
</dbReference>
<dbReference type="FunFam" id="3.30.559.10:FF:000012">
    <property type="entry name" value="Non-ribosomal peptide synthetase"/>
    <property type="match status" value="1"/>
</dbReference>
<dbReference type="InterPro" id="IPR025110">
    <property type="entry name" value="AMP-bd_C"/>
</dbReference>
<evidence type="ECO:0000313" key="9">
    <source>
        <dbReference type="EMBL" id="SUP57873.1"/>
    </source>
</evidence>
<dbReference type="GO" id="GO:0031177">
    <property type="term" value="F:phosphopantetheine binding"/>
    <property type="evidence" value="ECO:0007669"/>
    <property type="project" value="InterPro"/>
</dbReference>
<dbReference type="Gene3D" id="1.10.1200.10">
    <property type="entry name" value="ACP-like"/>
    <property type="match status" value="3"/>
</dbReference>
<dbReference type="GO" id="GO:0043041">
    <property type="term" value="P:amino acid activation for nonribosomal peptide biosynthetic process"/>
    <property type="evidence" value="ECO:0007669"/>
    <property type="project" value="TreeGrafter"/>
</dbReference>
<evidence type="ECO:0000256" key="3">
    <source>
        <dbReference type="ARBA" id="ARBA00022450"/>
    </source>
</evidence>
<dbReference type="InterPro" id="IPR020806">
    <property type="entry name" value="PKS_PP-bd"/>
</dbReference>
<dbReference type="Pfam" id="PF00550">
    <property type="entry name" value="PP-binding"/>
    <property type="match status" value="3"/>
</dbReference>
<dbReference type="NCBIfam" id="TIGR01720">
    <property type="entry name" value="NRPS-para261"/>
    <property type="match status" value="2"/>
</dbReference>
<comment type="cofactor">
    <cofactor evidence="1">
        <name>pantetheine 4'-phosphate</name>
        <dbReference type="ChEBI" id="CHEBI:47942"/>
    </cofactor>
</comment>
<evidence type="ECO:0000256" key="6">
    <source>
        <dbReference type="ARBA" id="ARBA00023194"/>
    </source>
</evidence>
<dbReference type="FunFam" id="2.30.38.10:FF:000001">
    <property type="entry name" value="Non-ribosomal peptide synthetase PvdI"/>
    <property type="match status" value="1"/>
</dbReference>
<dbReference type="GO" id="GO:0005737">
    <property type="term" value="C:cytoplasm"/>
    <property type="evidence" value="ECO:0007669"/>
    <property type="project" value="TreeGrafter"/>
</dbReference>
<keyword evidence="3" id="KW-0596">Phosphopantetheine</keyword>
<dbReference type="InterPro" id="IPR000873">
    <property type="entry name" value="AMP-dep_synth/lig_dom"/>
</dbReference>
<dbReference type="InterPro" id="IPR045851">
    <property type="entry name" value="AMP-bd_C_sf"/>
</dbReference>
<dbReference type="GO" id="GO:0017000">
    <property type="term" value="P:antibiotic biosynthetic process"/>
    <property type="evidence" value="ECO:0007669"/>
    <property type="project" value="UniProtKB-KW"/>
</dbReference>
<dbReference type="FunFam" id="3.30.300.30:FF:000010">
    <property type="entry name" value="Enterobactin synthetase component F"/>
    <property type="match status" value="1"/>
</dbReference>
<evidence type="ECO:0000256" key="7">
    <source>
        <dbReference type="SAM" id="MobiDB-lite"/>
    </source>
</evidence>
<evidence type="ECO:0000256" key="5">
    <source>
        <dbReference type="ARBA" id="ARBA00022737"/>
    </source>
</evidence>
<feature type="domain" description="Carrier" evidence="8">
    <location>
        <begin position="1032"/>
        <end position="1106"/>
    </location>
</feature>
<dbReference type="Pfam" id="PF00501">
    <property type="entry name" value="AMP-binding"/>
    <property type="match status" value="3"/>
</dbReference>